<dbReference type="GO" id="GO:0055085">
    <property type="term" value="P:transmembrane transport"/>
    <property type="evidence" value="ECO:0007669"/>
    <property type="project" value="InterPro"/>
</dbReference>
<sequence length="271" mass="29259">MSESTFARGGTAGRGLGIPRALRGWVLPAVLIALWWAAVAFGWSKSPLLVAPSKVWDTAVEQIASGKLFTALAASLWRDLAGFAIGTTVGLVFGTALGLSRLFEKMVGPTFHTVKQISLFAWIPLISVWFGLGDTAKVVFLSLAAFFPVVLNTFEGIRGVPADLLEVARVLRFTRGQTLWRVVLPAASPSIFAGIHLALIYAWLATLGAEYLLVSGKGIGNTMIDGRENFWMDLVLFGVIVVGLVGFTLNWIAGHIEARLLRWRGRSVAAH</sequence>
<dbReference type="InterPro" id="IPR000515">
    <property type="entry name" value="MetI-like"/>
</dbReference>
<evidence type="ECO:0000256" key="2">
    <source>
        <dbReference type="ARBA" id="ARBA00022448"/>
    </source>
</evidence>
<dbReference type="Gene3D" id="1.10.3720.10">
    <property type="entry name" value="MetI-like"/>
    <property type="match status" value="1"/>
</dbReference>
<keyword evidence="6 7" id="KW-0472">Membrane</keyword>
<dbReference type="RefSeq" id="WP_109582870.1">
    <property type="nucleotide sequence ID" value="NZ_JACBYU010000003.1"/>
</dbReference>
<evidence type="ECO:0000256" key="7">
    <source>
        <dbReference type="RuleBase" id="RU363032"/>
    </source>
</evidence>
<feature type="transmembrane region" description="Helical" evidence="7">
    <location>
        <begin position="178"/>
        <end position="204"/>
    </location>
</feature>
<comment type="caution">
    <text evidence="8">The sequence shown here is derived from an EMBL/GenBank/DDBJ whole genome shotgun (WGS) entry which is preliminary data.</text>
</comment>
<evidence type="ECO:0000256" key="1">
    <source>
        <dbReference type="ARBA" id="ARBA00004651"/>
    </source>
</evidence>
<keyword evidence="2 7" id="KW-0813">Transport</keyword>
<organism evidence="8 9">
    <name type="scientific">Cupriavidus plantarum</name>
    <dbReference type="NCBI Taxonomy" id="942865"/>
    <lineage>
        <taxon>Bacteria</taxon>
        <taxon>Pseudomonadati</taxon>
        <taxon>Pseudomonadota</taxon>
        <taxon>Betaproteobacteria</taxon>
        <taxon>Burkholderiales</taxon>
        <taxon>Burkholderiaceae</taxon>
        <taxon>Cupriavidus</taxon>
    </lineage>
</organism>
<evidence type="ECO:0000313" key="8">
    <source>
        <dbReference type="EMBL" id="PWK34768.1"/>
    </source>
</evidence>
<evidence type="ECO:0000256" key="6">
    <source>
        <dbReference type="ARBA" id="ARBA00023136"/>
    </source>
</evidence>
<evidence type="ECO:0000256" key="3">
    <source>
        <dbReference type="ARBA" id="ARBA00022475"/>
    </source>
</evidence>
<comment type="similarity">
    <text evidence="7">Belongs to the binding-protein-dependent transport system permease family.</text>
</comment>
<gene>
    <name evidence="8" type="ORF">C7419_10241</name>
</gene>
<evidence type="ECO:0000256" key="5">
    <source>
        <dbReference type="ARBA" id="ARBA00022989"/>
    </source>
</evidence>
<dbReference type="PANTHER" id="PTHR30151">
    <property type="entry name" value="ALKANE SULFONATE ABC TRANSPORTER-RELATED, MEMBRANE SUBUNIT"/>
    <property type="match status" value="1"/>
</dbReference>
<keyword evidence="3" id="KW-1003">Cell membrane</keyword>
<dbReference type="PANTHER" id="PTHR30151:SF25">
    <property type="entry name" value="TAURINE TRANSPORT SYSTEM PERMEASE PROTEIN TAUC"/>
    <property type="match status" value="1"/>
</dbReference>
<proteinExistence type="inferred from homology"/>
<dbReference type="InterPro" id="IPR035906">
    <property type="entry name" value="MetI-like_sf"/>
</dbReference>
<accession>A0A316EUD7</accession>
<feature type="transmembrane region" description="Helical" evidence="7">
    <location>
        <begin position="80"/>
        <end position="102"/>
    </location>
</feature>
<feature type="transmembrane region" description="Helical" evidence="7">
    <location>
        <begin position="21"/>
        <end position="43"/>
    </location>
</feature>
<reference evidence="8 9" key="1">
    <citation type="submission" date="2018-05" db="EMBL/GenBank/DDBJ databases">
        <title>Genomic Encyclopedia of Type Strains, Phase IV (KMG-V): Genome sequencing to study the core and pangenomes of soil and plant-associated prokaryotes.</title>
        <authorList>
            <person name="Whitman W."/>
        </authorList>
    </citation>
    <scope>NUCLEOTIDE SEQUENCE [LARGE SCALE GENOMIC DNA]</scope>
    <source>
        <strain evidence="8 9">SLV-132</strain>
    </source>
</reference>
<feature type="transmembrane region" description="Helical" evidence="7">
    <location>
        <begin position="230"/>
        <end position="253"/>
    </location>
</feature>
<evidence type="ECO:0000313" key="9">
    <source>
        <dbReference type="Proteomes" id="UP000245754"/>
    </source>
</evidence>
<dbReference type="OrthoDB" id="5298727at2"/>
<dbReference type="GO" id="GO:0010438">
    <property type="term" value="P:cellular response to sulfur starvation"/>
    <property type="evidence" value="ECO:0007669"/>
    <property type="project" value="TreeGrafter"/>
</dbReference>
<dbReference type="CDD" id="cd06261">
    <property type="entry name" value="TM_PBP2"/>
    <property type="match status" value="1"/>
</dbReference>
<feature type="transmembrane region" description="Helical" evidence="7">
    <location>
        <begin position="138"/>
        <end position="157"/>
    </location>
</feature>
<protein>
    <submittedName>
        <fullName evidence="8">Sulfonate transport system permease protein</fullName>
    </submittedName>
</protein>
<dbReference type="GO" id="GO:0005886">
    <property type="term" value="C:plasma membrane"/>
    <property type="evidence" value="ECO:0007669"/>
    <property type="project" value="UniProtKB-SubCell"/>
</dbReference>
<feature type="transmembrane region" description="Helical" evidence="7">
    <location>
        <begin position="114"/>
        <end position="132"/>
    </location>
</feature>
<dbReference type="Proteomes" id="UP000245754">
    <property type="component" value="Unassembled WGS sequence"/>
</dbReference>
<dbReference type="PROSITE" id="PS50928">
    <property type="entry name" value="ABC_TM1"/>
    <property type="match status" value="1"/>
</dbReference>
<keyword evidence="9" id="KW-1185">Reference proteome</keyword>
<dbReference type="Pfam" id="PF00528">
    <property type="entry name" value="BPD_transp_1"/>
    <property type="match status" value="1"/>
</dbReference>
<name>A0A316EUD7_9BURK</name>
<dbReference type="EMBL" id="QGGT01000002">
    <property type="protein sequence ID" value="PWK34768.1"/>
    <property type="molecule type" value="Genomic_DNA"/>
</dbReference>
<dbReference type="AlphaFoldDB" id="A0A316EUD7"/>
<comment type="subcellular location">
    <subcellularLocation>
        <location evidence="1 7">Cell membrane</location>
        <topology evidence="1 7">Multi-pass membrane protein</topology>
    </subcellularLocation>
</comment>
<keyword evidence="4 7" id="KW-0812">Transmembrane</keyword>
<dbReference type="SUPFAM" id="SSF161098">
    <property type="entry name" value="MetI-like"/>
    <property type="match status" value="1"/>
</dbReference>
<evidence type="ECO:0000256" key="4">
    <source>
        <dbReference type="ARBA" id="ARBA00022692"/>
    </source>
</evidence>
<keyword evidence="5 7" id="KW-1133">Transmembrane helix</keyword>